<keyword evidence="1" id="KW-0732">Signal</keyword>
<accession>A0A1Y5E8C5</accession>
<organism evidence="2 3">
    <name type="scientific">Colwellia psychrerythraea</name>
    <name type="common">Vibrio psychroerythus</name>
    <dbReference type="NCBI Taxonomy" id="28229"/>
    <lineage>
        <taxon>Bacteria</taxon>
        <taxon>Pseudomonadati</taxon>
        <taxon>Pseudomonadota</taxon>
        <taxon>Gammaproteobacteria</taxon>
        <taxon>Alteromonadales</taxon>
        <taxon>Colwelliaceae</taxon>
        <taxon>Colwellia</taxon>
    </lineage>
</organism>
<comment type="caution">
    <text evidence="2">The sequence shown here is derived from an EMBL/GenBank/DDBJ whole genome shotgun (WGS) entry which is preliminary data.</text>
</comment>
<feature type="signal peptide" evidence="1">
    <location>
        <begin position="1"/>
        <end position="17"/>
    </location>
</feature>
<dbReference type="Proteomes" id="UP000243053">
    <property type="component" value="Unassembled WGS sequence"/>
</dbReference>
<gene>
    <name evidence="2" type="ORF">A9Q75_12580</name>
</gene>
<name>A0A1Y5E8C5_COLPS</name>
<evidence type="ECO:0000313" key="2">
    <source>
        <dbReference type="EMBL" id="OUR78991.1"/>
    </source>
</evidence>
<protein>
    <submittedName>
        <fullName evidence="2">Uncharacterized protein</fullName>
    </submittedName>
</protein>
<proteinExistence type="predicted"/>
<dbReference type="AlphaFoldDB" id="A0A1Y5E8C5"/>
<sequence>MNKILLSLACVVFTANAGDFTTQFFAASYHPTSSEKMNTKHKLLGIEYIESNIGYSLNTFNNSYNKQSIMYTQSVYIENYDQNYKFFLSAGVATGYKDTGSICILEVGDLCSVFGAGVILTIYDIRPRITLLGEALVFSLEYKW</sequence>
<evidence type="ECO:0000313" key="3">
    <source>
        <dbReference type="Proteomes" id="UP000243053"/>
    </source>
</evidence>
<evidence type="ECO:0000256" key="1">
    <source>
        <dbReference type="SAM" id="SignalP"/>
    </source>
</evidence>
<dbReference type="EMBL" id="MAAF01000075">
    <property type="protein sequence ID" value="OUR78991.1"/>
    <property type="molecule type" value="Genomic_DNA"/>
</dbReference>
<reference evidence="3" key="1">
    <citation type="journal article" date="2017" name="Proc. Natl. Acad. Sci. U.S.A.">
        <title>Simulation of Deepwater Horizon oil plume reveals substrate specialization within a complex community of hydrocarbon degraders.</title>
        <authorList>
            <person name="Hu P."/>
            <person name="Dubinsky E.A."/>
            <person name="Probst A.J."/>
            <person name="Wang J."/>
            <person name="Sieber C.M.K."/>
            <person name="Tom L.M."/>
            <person name="Gardinali P."/>
            <person name="Banfield J.F."/>
            <person name="Atlas R.M."/>
            <person name="Andersen G.L."/>
        </authorList>
    </citation>
    <scope>NUCLEOTIDE SEQUENCE [LARGE SCALE GENOMIC DNA]</scope>
</reference>
<feature type="chain" id="PRO_5012373334" evidence="1">
    <location>
        <begin position="18"/>
        <end position="144"/>
    </location>
</feature>